<keyword evidence="2" id="KW-1185">Reference proteome</keyword>
<protein>
    <submittedName>
        <fullName evidence="1">Uncharacterized protein</fullName>
    </submittedName>
</protein>
<dbReference type="InterPro" id="IPR012347">
    <property type="entry name" value="Ferritin-like"/>
</dbReference>
<evidence type="ECO:0000313" key="2">
    <source>
        <dbReference type="Proteomes" id="UP000295008"/>
    </source>
</evidence>
<dbReference type="Proteomes" id="UP000295008">
    <property type="component" value="Unassembled WGS sequence"/>
</dbReference>
<sequence length="59" mass="7121">MKKAELISKLNWFYSLELNQVDLDMAQSRMLRGTYESMVFERTAWIEQEHVDNIKKEII</sequence>
<dbReference type="OrthoDB" id="1723264at2"/>
<dbReference type="RefSeq" id="WP_132017848.1">
    <property type="nucleotide sequence ID" value="NZ_SLUN01000058.1"/>
</dbReference>
<evidence type="ECO:0000313" key="1">
    <source>
        <dbReference type="EMBL" id="TCL54965.1"/>
    </source>
</evidence>
<dbReference type="AlphaFoldDB" id="A0A4R1QRH6"/>
<dbReference type="Gene3D" id="1.20.1260.10">
    <property type="match status" value="1"/>
</dbReference>
<proteinExistence type="predicted"/>
<dbReference type="EMBL" id="SLUN01000058">
    <property type="protein sequence ID" value="TCL54965.1"/>
    <property type="molecule type" value="Genomic_DNA"/>
</dbReference>
<accession>A0A4R1QRH6</accession>
<reference evidence="1 2" key="1">
    <citation type="submission" date="2019-03" db="EMBL/GenBank/DDBJ databases">
        <title>Genomic Encyclopedia of Type Strains, Phase IV (KMG-IV): sequencing the most valuable type-strain genomes for metagenomic binning, comparative biology and taxonomic classification.</title>
        <authorList>
            <person name="Goeker M."/>
        </authorList>
    </citation>
    <scope>NUCLEOTIDE SEQUENCE [LARGE SCALE GENOMIC DNA]</scope>
    <source>
        <strain evidence="1 2">LX-B</strain>
    </source>
</reference>
<gene>
    <name evidence="1" type="ORF">EDC14_105818</name>
</gene>
<comment type="caution">
    <text evidence="1">The sequence shown here is derived from an EMBL/GenBank/DDBJ whole genome shotgun (WGS) entry which is preliminary data.</text>
</comment>
<organism evidence="1 2">
    <name type="scientific">Hydrogenispora ethanolica</name>
    <dbReference type="NCBI Taxonomy" id="1082276"/>
    <lineage>
        <taxon>Bacteria</taxon>
        <taxon>Bacillati</taxon>
        <taxon>Bacillota</taxon>
        <taxon>Hydrogenispora</taxon>
    </lineage>
</organism>
<name>A0A4R1QRH6_HYDET</name>